<dbReference type="AlphaFoldDB" id="A0A1I0B2V6"/>
<dbReference type="PROSITE" id="PS51372">
    <property type="entry name" value="PRD_2"/>
    <property type="match status" value="2"/>
</dbReference>
<keyword evidence="1" id="KW-0677">Repeat</keyword>
<dbReference type="PANTHER" id="PTHR30185:SF12">
    <property type="entry name" value="TRANSCRIPTIONAL REGULATOR MANR"/>
    <property type="match status" value="1"/>
</dbReference>
<dbReference type="EMBL" id="FOIM01000001">
    <property type="protein sequence ID" value="SET01190.1"/>
    <property type="molecule type" value="Genomic_DNA"/>
</dbReference>
<dbReference type="SUPFAM" id="SSF55804">
    <property type="entry name" value="Phoshotransferase/anion transport protein"/>
    <property type="match status" value="1"/>
</dbReference>
<protein>
    <submittedName>
        <fullName evidence="7">Lichenan operon transcriptional antiterminator</fullName>
    </submittedName>
</protein>
<dbReference type="Pfam" id="PF00874">
    <property type="entry name" value="PRD"/>
    <property type="match status" value="2"/>
</dbReference>
<dbReference type="CDD" id="cd00211">
    <property type="entry name" value="PTS_IIA_fru"/>
    <property type="match status" value="1"/>
</dbReference>
<dbReference type="CDD" id="cd05568">
    <property type="entry name" value="PTS_IIB_bgl_like"/>
    <property type="match status" value="1"/>
</dbReference>
<dbReference type="RefSeq" id="WP_092360574.1">
    <property type="nucleotide sequence ID" value="NZ_DAINWJ010000433.1"/>
</dbReference>
<evidence type="ECO:0000313" key="7">
    <source>
        <dbReference type="EMBL" id="SET01190.1"/>
    </source>
</evidence>
<feature type="domain" description="PRD" evidence="6">
    <location>
        <begin position="293"/>
        <end position="400"/>
    </location>
</feature>
<dbReference type="Pfam" id="PF00359">
    <property type="entry name" value="PTS_EIIA_2"/>
    <property type="match status" value="1"/>
</dbReference>
<keyword evidence="8" id="KW-1185">Reference proteome</keyword>
<dbReference type="InterPro" id="IPR050661">
    <property type="entry name" value="BglG_antiterminators"/>
</dbReference>
<dbReference type="GeneID" id="93280026"/>
<dbReference type="Pfam" id="PF05043">
    <property type="entry name" value="Mga"/>
    <property type="match status" value="1"/>
</dbReference>
<name>A0A1I0B2V6_9FIRM</name>
<sequence length="642" mass="74021">MQNKRQEQLLALLAERRDYMTSRQLAEILQVSDRTIRSDVEAINRRSSPPPIESNVRQGYRLNPEAAVVPPASELDAGIQKDQLPQTPGDRCIYIIHKLLFEVRELNLTVLQGQIYVSGYSIENDLKRIRRMLEPYANLKLVRSRECISLKGDEASKRRFYRDLLVAEVQENFLNLNTLAHLYRSFDLIEVKDIFVEVLEEYDYAIHEALFPMLILHAGTSIERMNCSNYINMEDNSQGLSDTIEYQISKTFFDRIGKRLHIQVHDGEIGMFALVIMGRRASNYTSDYVNLNGRWLNTKKLVAEALDKVLCLFGLDFREDADLIAGLKMHIHGLIDRLKTGVRLEDVFLDEIKRKYPLVFEMGIYVGEFLKEKLGLSISDVESGFIALHLGAASERLNAARRYRAVMILPHNQSFSAMCEKKISDMFRERMEVVRTFSYFEEEIVREMDPDLILCTFPIEHKLDVETVNINLFVDSQTESNILQAVNRLDQKRFKLEFASHIGNLVRKEHYYQDLDLNTPGQVIDLLCADLEQAGIVEPEFKEIVRKREEMSPTSFVNAFAIPHAFGAFAKNSTIAVAQLKNPIKWGGFEVRLVMLFAINEGDRRMIKIFFDWVSNVVNQPQELARICSSCSYEEFIDRITG</sequence>
<evidence type="ECO:0000256" key="2">
    <source>
        <dbReference type="ARBA" id="ARBA00023015"/>
    </source>
</evidence>
<organism evidence="7 8">
    <name type="scientific">Enterocloster lavalensis</name>
    <dbReference type="NCBI Taxonomy" id="460384"/>
    <lineage>
        <taxon>Bacteria</taxon>
        <taxon>Bacillati</taxon>
        <taxon>Bacillota</taxon>
        <taxon>Clostridia</taxon>
        <taxon>Lachnospirales</taxon>
        <taxon>Lachnospiraceae</taxon>
        <taxon>Enterocloster</taxon>
    </lineage>
</organism>
<dbReference type="SUPFAM" id="SSF63520">
    <property type="entry name" value="PTS-regulatory domain, PRD"/>
    <property type="match status" value="2"/>
</dbReference>
<keyword evidence="4" id="KW-0804">Transcription</keyword>
<dbReference type="InterPro" id="IPR036634">
    <property type="entry name" value="PRD_sf"/>
</dbReference>
<dbReference type="Proteomes" id="UP000198508">
    <property type="component" value="Unassembled WGS sequence"/>
</dbReference>
<keyword evidence="3" id="KW-0010">Activator</keyword>
<feature type="domain" description="PTS EIIA type-2" evidence="5">
    <location>
        <begin position="504"/>
        <end position="642"/>
    </location>
</feature>
<evidence type="ECO:0000259" key="6">
    <source>
        <dbReference type="PROSITE" id="PS51372"/>
    </source>
</evidence>
<evidence type="ECO:0000259" key="5">
    <source>
        <dbReference type="PROSITE" id="PS51094"/>
    </source>
</evidence>
<evidence type="ECO:0000256" key="3">
    <source>
        <dbReference type="ARBA" id="ARBA00023159"/>
    </source>
</evidence>
<dbReference type="Pfam" id="PF08279">
    <property type="entry name" value="HTH_11"/>
    <property type="match status" value="1"/>
</dbReference>
<dbReference type="InterPro" id="IPR013196">
    <property type="entry name" value="HTH_11"/>
</dbReference>
<gene>
    <name evidence="7" type="ORF">SAMN05216313_101330</name>
</gene>
<feature type="domain" description="PRD" evidence="6">
    <location>
        <begin position="182"/>
        <end position="286"/>
    </location>
</feature>
<reference evidence="8" key="1">
    <citation type="submission" date="2016-10" db="EMBL/GenBank/DDBJ databases">
        <authorList>
            <person name="Varghese N."/>
            <person name="Submissions S."/>
        </authorList>
    </citation>
    <scope>NUCLEOTIDE SEQUENCE [LARGE SCALE GENOMIC DNA]</scope>
    <source>
        <strain evidence="8">NLAE-zl-G277</strain>
    </source>
</reference>
<accession>A0A1I0B2V6</accession>
<evidence type="ECO:0000256" key="1">
    <source>
        <dbReference type="ARBA" id="ARBA00022737"/>
    </source>
</evidence>
<evidence type="ECO:0000313" key="8">
    <source>
        <dbReference type="Proteomes" id="UP000198508"/>
    </source>
</evidence>
<dbReference type="InterPro" id="IPR036390">
    <property type="entry name" value="WH_DNA-bd_sf"/>
</dbReference>
<dbReference type="Gene3D" id="1.10.1790.10">
    <property type="entry name" value="PRD domain"/>
    <property type="match status" value="2"/>
</dbReference>
<dbReference type="PANTHER" id="PTHR30185">
    <property type="entry name" value="CRYPTIC BETA-GLUCOSIDE BGL OPERON ANTITERMINATOR"/>
    <property type="match status" value="1"/>
</dbReference>
<dbReference type="SUPFAM" id="SSF46785">
    <property type="entry name" value="Winged helix' DNA-binding domain"/>
    <property type="match status" value="1"/>
</dbReference>
<proteinExistence type="predicted"/>
<dbReference type="InterPro" id="IPR016152">
    <property type="entry name" value="PTrfase/Anion_transptr"/>
</dbReference>
<keyword evidence="2" id="KW-0805">Transcription regulation</keyword>
<evidence type="ECO:0000256" key="4">
    <source>
        <dbReference type="ARBA" id="ARBA00023163"/>
    </source>
</evidence>
<dbReference type="GO" id="GO:0006355">
    <property type="term" value="P:regulation of DNA-templated transcription"/>
    <property type="evidence" value="ECO:0007669"/>
    <property type="project" value="InterPro"/>
</dbReference>
<dbReference type="InterPro" id="IPR011608">
    <property type="entry name" value="PRD"/>
</dbReference>
<dbReference type="InterPro" id="IPR002178">
    <property type="entry name" value="PTS_EIIA_type-2_dom"/>
</dbReference>
<dbReference type="InterPro" id="IPR036388">
    <property type="entry name" value="WH-like_DNA-bd_sf"/>
</dbReference>
<dbReference type="Gene3D" id="1.10.10.10">
    <property type="entry name" value="Winged helix-like DNA-binding domain superfamily/Winged helix DNA-binding domain"/>
    <property type="match status" value="1"/>
</dbReference>
<dbReference type="PROSITE" id="PS51094">
    <property type="entry name" value="PTS_EIIA_TYPE_2"/>
    <property type="match status" value="1"/>
</dbReference>
<dbReference type="Gene3D" id="3.40.930.10">
    <property type="entry name" value="Mannitol-specific EII, Chain A"/>
    <property type="match status" value="1"/>
</dbReference>
<dbReference type="STRING" id="460384.SAMN05216313_101330"/>
<dbReference type="InterPro" id="IPR007737">
    <property type="entry name" value="Mga_HTH"/>
</dbReference>